<gene>
    <name evidence="1" type="ORF">CY34DRAFT_571172</name>
</gene>
<proteinExistence type="predicted"/>
<evidence type="ECO:0000313" key="2">
    <source>
        <dbReference type="Proteomes" id="UP000054485"/>
    </source>
</evidence>
<dbReference type="HOGENOM" id="CLU_2265512_0_0_1"/>
<name>A0A0C9ZDB5_9AGAM</name>
<reference evidence="2" key="2">
    <citation type="submission" date="2015-01" db="EMBL/GenBank/DDBJ databases">
        <title>Evolutionary Origins and Diversification of the Mycorrhizal Mutualists.</title>
        <authorList>
            <consortium name="DOE Joint Genome Institute"/>
            <consortium name="Mycorrhizal Genomics Consortium"/>
            <person name="Kohler A."/>
            <person name="Kuo A."/>
            <person name="Nagy L.G."/>
            <person name="Floudas D."/>
            <person name="Copeland A."/>
            <person name="Barry K.W."/>
            <person name="Cichocki N."/>
            <person name="Veneault-Fourrey C."/>
            <person name="LaButti K."/>
            <person name="Lindquist E.A."/>
            <person name="Lipzen A."/>
            <person name="Lundell T."/>
            <person name="Morin E."/>
            <person name="Murat C."/>
            <person name="Riley R."/>
            <person name="Ohm R."/>
            <person name="Sun H."/>
            <person name="Tunlid A."/>
            <person name="Henrissat B."/>
            <person name="Grigoriev I.V."/>
            <person name="Hibbett D.S."/>
            <person name="Martin F."/>
        </authorList>
    </citation>
    <scope>NUCLEOTIDE SEQUENCE [LARGE SCALE GENOMIC DNA]</scope>
    <source>
        <strain evidence="2">UH-Slu-Lm8-n1</strain>
    </source>
</reference>
<sequence length="103" mass="11693">MCRSVSPMRWISRPTYEQNTHLQIRTPVHTTNVCVGPPSDKSVQTIGDIRRHSFYPLGYASNPDFTKDVNSLNHYRTPPHLYSTVPLLPSFRLVVGLLCVTIV</sequence>
<accession>A0A0C9ZDB5</accession>
<reference evidence="1 2" key="1">
    <citation type="submission" date="2014-04" db="EMBL/GenBank/DDBJ databases">
        <authorList>
            <consortium name="DOE Joint Genome Institute"/>
            <person name="Kuo A."/>
            <person name="Ruytinx J."/>
            <person name="Rineau F."/>
            <person name="Colpaert J."/>
            <person name="Kohler A."/>
            <person name="Nagy L.G."/>
            <person name="Floudas D."/>
            <person name="Copeland A."/>
            <person name="Barry K.W."/>
            <person name="Cichocki N."/>
            <person name="Veneault-Fourrey C."/>
            <person name="LaButti K."/>
            <person name="Lindquist E.A."/>
            <person name="Lipzen A."/>
            <person name="Lundell T."/>
            <person name="Morin E."/>
            <person name="Murat C."/>
            <person name="Sun H."/>
            <person name="Tunlid A."/>
            <person name="Henrissat B."/>
            <person name="Grigoriev I.V."/>
            <person name="Hibbett D.S."/>
            <person name="Martin F."/>
            <person name="Nordberg H.P."/>
            <person name="Cantor M.N."/>
            <person name="Hua S.X."/>
        </authorList>
    </citation>
    <scope>NUCLEOTIDE SEQUENCE [LARGE SCALE GENOMIC DNA]</scope>
    <source>
        <strain evidence="1 2">UH-Slu-Lm8-n1</strain>
    </source>
</reference>
<dbReference type="InParanoid" id="A0A0C9ZDB5"/>
<evidence type="ECO:0000313" key="1">
    <source>
        <dbReference type="EMBL" id="KIK35480.1"/>
    </source>
</evidence>
<protein>
    <submittedName>
        <fullName evidence="1">Unplaced genomic scaffold CY34scaffold_488, whole genome shotgun sequence</fullName>
    </submittedName>
</protein>
<organism evidence="1 2">
    <name type="scientific">Suillus luteus UH-Slu-Lm8-n1</name>
    <dbReference type="NCBI Taxonomy" id="930992"/>
    <lineage>
        <taxon>Eukaryota</taxon>
        <taxon>Fungi</taxon>
        <taxon>Dikarya</taxon>
        <taxon>Basidiomycota</taxon>
        <taxon>Agaricomycotina</taxon>
        <taxon>Agaricomycetes</taxon>
        <taxon>Agaricomycetidae</taxon>
        <taxon>Boletales</taxon>
        <taxon>Suillineae</taxon>
        <taxon>Suillaceae</taxon>
        <taxon>Suillus</taxon>
    </lineage>
</organism>
<dbReference type="OrthoDB" id="10389770at2759"/>
<dbReference type="Proteomes" id="UP000054485">
    <property type="component" value="Unassembled WGS sequence"/>
</dbReference>
<dbReference type="AlphaFoldDB" id="A0A0C9ZDB5"/>
<dbReference type="EMBL" id="KN835619">
    <property type="protein sequence ID" value="KIK35480.1"/>
    <property type="molecule type" value="Genomic_DNA"/>
</dbReference>
<keyword evidence="2" id="KW-1185">Reference proteome</keyword>